<dbReference type="EC" id="3.4.21.53" evidence="1"/>
<dbReference type="OrthoDB" id="9758568at2"/>
<reference evidence="3 4" key="1">
    <citation type="submission" date="2017-08" db="EMBL/GenBank/DDBJ databases">
        <title>Reclassification of Bisgaard taxon 37 and 44.</title>
        <authorList>
            <person name="Christensen H."/>
        </authorList>
    </citation>
    <scope>NUCLEOTIDE SEQUENCE [LARGE SCALE GENOMIC DNA]</scope>
    <source>
        <strain evidence="3 4">B96_3</strain>
    </source>
</reference>
<dbReference type="InterPro" id="IPR014721">
    <property type="entry name" value="Ribsml_uS5_D2-typ_fold_subgr"/>
</dbReference>
<comment type="caution">
    <text evidence="3">The sequence shown here is derived from an EMBL/GenBank/DDBJ whole genome shotgun (WGS) entry which is preliminary data.</text>
</comment>
<evidence type="ECO:0000256" key="1">
    <source>
        <dbReference type="PROSITE-ProRule" id="PRU01122"/>
    </source>
</evidence>
<keyword evidence="1" id="KW-0645">Protease</keyword>
<dbReference type="PRINTS" id="PR00830">
    <property type="entry name" value="ENDOLAPTASE"/>
</dbReference>
<dbReference type="InterPro" id="IPR027065">
    <property type="entry name" value="Lon_Prtase"/>
</dbReference>
<keyword evidence="4" id="KW-1185">Reference proteome</keyword>
<dbReference type="AlphaFoldDB" id="A0A3A1Y3K1"/>
<dbReference type="GO" id="GO:0006508">
    <property type="term" value="P:proteolysis"/>
    <property type="evidence" value="ECO:0007669"/>
    <property type="project" value="UniProtKB-KW"/>
</dbReference>
<feature type="domain" description="Lon proteolytic" evidence="2">
    <location>
        <begin position="547"/>
        <end position="743"/>
    </location>
</feature>
<comment type="similarity">
    <text evidence="1">Belongs to the peptidase S16 family.</text>
</comment>
<name>A0A3A1Y3K1_9GAMM</name>
<evidence type="ECO:0000313" key="3">
    <source>
        <dbReference type="EMBL" id="RIY32813.1"/>
    </source>
</evidence>
<dbReference type="GO" id="GO:0004176">
    <property type="term" value="F:ATP-dependent peptidase activity"/>
    <property type="evidence" value="ECO:0007669"/>
    <property type="project" value="UniProtKB-UniRule"/>
</dbReference>
<comment type="catalytic activity">
    <reaction evidence="1">
        <text>Hydrolysis of proteins in presence of ATP.</text>
        <dbReference type="EC" id="3.4.21.53"/>
    </reaction>
</comment>
<proteinExistence type="inferred from homology"/>
<dbReference type="GO" id="GO:0005524">
    <property type="term" value="F:ATP binding"/>
    <property type="evidence" value="ECO:0007669"/>
    <property type="project" value="InterPro"/>
</dbReference>
<keyword evidence="1" id="KW-0720">Serine protease</keyword>
<feature type="active site" evidence="1">
    <location>
        <position position="681"/>
    </location>
</feature>
<dbReference type="PROSITE" id="PS51786">
    <property type="entry name" value="LON_PROTEOLYTIC"/>
    <property type="match status" value="1"/>
</dbReference>
<protein>
    <recommendedName>
        <fullName evidence="1">endopeptidase La</fullName>
        <ecNumber evidence="1">3.4.21.53</ecNumber>
    </recommendedName>
</protein>
<gene>
    <name evidence="3" type="ORF">CKF54_04195</name>
</gene>
<organism evidence="3 4">
    <name type="scientific">Psittacicella hinzii</name>
    <dbReference type="NCBI Taxonomy" id="2028575"/>
    <lineage>
        <taxon>Bacteria</taxon>
        <taxon>Pseudomonadati</taxon>
        <taxon>Pseudomonadota</taxon>
        <taxon>Gammaproteobacteria</taxon>
        <taxon>Pasteurellales</taxon>
        <taxon>Psittacicellaceae</taxon>
        <taxon>Psittacicella</taxon>
    </lineage>
</organism>
<dbReference type="GO" id="GO:0030163">
    <property type="term" value="P:protein catabolic process"/>
    <property type="evidence" value="ECO:0007669"/>
    <property type="project" value="InterPro"/>
</dbReference>
<dbReference type="Gene3D" id="3.30.230.10">
    <property type="match status" value="1"/>
</dbReference>
<keyword evidence="1" id="KW-0378">Hydrolase</keyword>
<accession>A0A3A1Y3K1</accession>
<evidence type="ECO:0000259" key="2">
    <source>
        <dbReference type="PROSITE" id="PS51786"/>
    </source>
</evidence>
<dbReference type="EMBL" id="NRHC01000045">
    <property type="protein sequence ID" value="RIY32813.1"/>
    <property type="molecule type" value="Genomic_DNA"/>
</dbReference>
<sequence length="810" mass="92920">MLKRLTPAELDLELILANYARNLSSQDLITLDKLVELPLQSNLNNFIAQYFTLQFNESAKSHQQLDVDINLNEPAKFTPQALKEFFLKKENTPLSEDDYSYIRSYLLYQWLLFDDLEVKLADLISAKASILAVEQSRSLHSAQSQLFQAFLAEVNRSIKPEISISNEEVWQIKANFAYQQINGLLKDKSKNAGTSTSALAQDQELKETNPAINALSYKLITDLNRAEIFGCYNHENKENPFTLGYLNYPNTILAITAEKMAEDPELVIELINAITNQQYNLHQVTGIDKFKHLPSLTLASNCKLIILANAQEREEVNSYLEMYDKYSILGAYSYHATDTEFMLNSAKIYRDAYLLGFGEAIERNLTEEEIEKLVQKYLRDPDNKDTYNLVNDIHLQANLKTEFYEDLPYQTQLVYAPEHLEQGKEDSDENSLEYSFNYTYNLKLLDYKFEYFTILCRLVMLKQLLGFPGKIDTSYLNKILVTLFDLNETKNRLYWATDRINYIFTRAGNSENKFIHLKASEARQNNKDYQAFLHYVLDDYQHIETSGIRIGTANGLAYIDENQYSHDPRGVVFRLSCILPGESGSFVDVDAELNLAGKFARRANIISYSYIKSLFTDGIDFSANLLTEQLYEKTDGDSASVCSFITIASAISKCYVRQDLAVTGNMDQFGNILAVGGVSQKIEAFYDLCKARTLTGLQGVIIPEVNVKNLVLRDDIMEEVAKGRFKIFSASHVYEVFELMTEVAFADPSDNTTLNQEKNWQYDSVIAIKDRHNTFISRVLYQLTGQKKKVPLSPWKKFLIPWWYRKLKGM</sequence>
<dbReference type="Proteomes" id="UP000265691">
    <property type="component" value="Unassembled WGS sequence"/>
</dbReference>
<dbReference type="Pfam" id="PF05362">
    <property type="entry name" value="Lon_C"/>
    <property type="match status" value="1"/>
</dbReference>
<dbReference type="GO" id="GO:0004252">
    <property type="term" value="F:serine-type endopeptidase activity"/>
    <property type="evidence" value="ECO:0007669"/>
    <property type="project" value="UniProtKB-UniRule"/>
</dbReference>
<dbReference type="PANTHER" id="PTHR10046">
    <property type="entry name" value="ATP DEPENDENT LON PROTEASE FAMILY MEMBER"/>
    <property type="match status" value="1"/>
</dbReference>
<feature type="active site" evidence="1">
    <location>
        <position position="638"/>
    </location>
</feature>
<dbReference type="InterPro" id="IPR020568">
    <property type="entry name" value="Ribosomal_Su5_D2-typ_SF"/>
</dbReference>
<dbReference type="InterPro" id="IPR008269">
    <property type="entry name" value="Lon_proteolytic"/>
</dbReference>
<dbReference type="RefSeq" id="WP_119525085.1">
    <property type="nucleotide sequence ID" value="NZ_NRHC01000045.1"/>
</dbReference>
<dbReference type="SUPFAM" id="SSF54211">
    <property type="entry name" value="Ribosomal protein S5 domain 2-like"/>
    <property type="match status" value="1"/>
</dbReference>
<evidence type="ECO:0000313" key="4">
    <source>
        <dbReference type="Proteomes" id="UP000265691"/>
    </source>
</evidence>